<keyword evidence="9 14" id="KW-0560">Oxidoreductase</keyword>
<keyword evidence="11 14" id="KW-0503">Monooxygenase</keyword>
<evidence type="ECO:0000256" key="12">
    <source>
        <dbReference type="ARBA" id="ARBA00023136"/>
    </source>
</evidence>
<reference evidence="16 17" key="1">
    <citation type="submission" date="2018-02" db="EMBL/GenBank/DDBJ databases">
        <title>Genome sequence of the basidiomycete white-rot fungus Phlebia centrifuga.</title>
        <authorList>
            <person name="Granchi Z."/>
            <person name="Peng M."/>
            <person name="de Vries R.P."/>
            <person name="Hilden K."/>
            <person name="Makela M.R."/>
            <person name="Grigoriev I."/>
            <person name="Riley R."/>
        </authorList>
    </citation>
    <scope>NUCLEOTIDE SEQUENCE [LARGE SCALE GENOMIC DNA]</scope>
    <source>
        <strain evidence="16 17">FBCC195</strain>
    </source>
</reference>
<dbReference type="OrthoDB" id="2789670at2759"/>
<keyword evidence="6" id="KW-0812">Transmembrane</keyword>
<dbReference type="EMBL" id="MLYV02001069">
    <property type="protein sequence ID" value="PSR73546.1"/>
    <property type="molecule type" value="Genomic_DNA"/>
</dbReference>
<comment type="similarity">
    <text evidence="4 14">Belongs to the cytochrome P450 family.</text>
</comment>
<dbReference type="GO" id="GO:0016020">
    <property type="term" value="C:membrane"/>
    <property type="evidence" value="ECO:0007669"/>
    <property type="project" value="UniProtKB-SubCell"/>
</dbReference>
<keyword evidence="7 13" id="KW-0479">Metal-binding</keyword>
<evidence type="ECO:0000256" key="2">
    <source>
        <dbReference type="ARBA" id="ARBA00004167"/>
    </source>
</evidence>
<dbReference type="PANTHER" id="PTHR46300">
    <property type="entry name" value="P450, PUTATIVE (EUROFUNG)-RELATED-RELATED"/>
    <property type="match status" value="1"/>
</dbReference>
<keyword evidence="17" id="KW-1185">Reference proteome</keyword>
<keyword evidence="15" id="KW-0732">Signal</keyword>
<comment type="cofactor">
    <cofactor evidence="1 13">
        <name>heme</name>
        <dbReference type="ChEBI" id="CHEBI:30413"/>
    </cofactor>
</comment>
<dbReference type="SUPFAM" id="SSF48264">
    <property type="entry name" value="Cytochrome P450"/>
    <property type="match status" value="1"/>
</dbReference>
<dbReference type="PRINTS" id="PR00463">
    <property type="entry name" value="EP450I"/>
</dbReference>
<evidence type="ECO:0000256" key="8">
    <source>
        <dbReference type="ARBA" id="ARBA00022989"/>
    </source>
</evidence>
<protein>
    <recommendedName>
        <fullName evidence="18">Cytochrome P450</fullName>
    </recommendedName>
</protein>
<dbReference type="Pfam" id="PF00067">
    <property type="entry name" value="p450"/>
    <property type="match status" value="2"/>
</dbReference>
<dbReference type="InterPro" id="IPR017972">
    <property type="entry name" value="Cyt_P450_CS"/>
</dbReference>
<feature type="chain" id="PRO_5015350395" description="Cytochrome P450" evidence="15">
    <location>
        <begin position="22"/>
        <end position="486"/>
    </location>
</feature>
<dbReference type="GO" id="GO:0020037">
    <property type="term" value="F:heme binding"/>
    <property type="evidence" value="ECO:0007669"/>
    <property type="project" value="InterPro"/>
</dbReference>
<keyword evidence="12" id="KW-0472">Membrane</keyword>
<feature type="binding site" description="axial binding residue" evidence="13">
    <location>
        <position position="366"/>
    </location>
    <ligand>
        <name>heme</name>
        <dbReference type="ChEBI" id="CHEBI:30413"/>
    </ligand>
    <ligandPart>
        <name>Fe</name>
        <dbReference type="ChEBI" id="CHEBI:18248"/>
    </ligandPart>
</feature>
<evidence type="ECO:0000256" key="14">
    <source>
        <dbReference type="RuleBase" id="RU000461"/>
    </source>
</evidence>
<keyword evidence="10 13" id="KW-0408">Iron</keyword>
<evidence type="ECO:0000256" key="15">
    <source>
        <dbReference type="SAM" id="SignalP"/>
    </source>
</evidence>
<dbReference type="Gene3D" id="1.10.630.10">
    <property type="entry name" value="Cytochrome P450"/>
    <property type="match status" value="1"/>
</dbReference>
<dbReference type="GO" id="GO:0005506">
    <property type="term" value="F:iron ion binding"/>
    <property type="evidence" value="ECO:0007669"/>
    <property type="project" value="InterPro"/>
</dbReference>
<evidence type="ECO:0000256" key="6">
    <source>
        <dbReference type="ARBA" id="ARBA00022692"/>
    </source>
</evidence>
<evidence type="ECO:0000256" key="10">
    <source>
        <dbReference type="ARBA" id="ARBA00023004"/>
    </source>
</evidence>
<keyword evidence="8" id="KW-1133">Transmembrane helix</keyword>
<evidence type="ECO:0000256" key="13">
    <source>
        <dbReference type="PIRSR" id="PIRSR602401-1"/>
    </source>
</evidence>
<gene>
    <name evidence="16" type="ORF">PHLCEN_2v10465</name>
</gene>
<dbReference type="GO" id="GO:0016705">
    <property type="term" value="F:oxidoreductase activity, acting on paired donors, with incorporation or reduction of molecular oxygen"/>
    <property type="evidence" value="ECO:0007669"/>
    <property type="project" value="InterPro"/>
</dbReference>
<dbReference type="PROSITE" id="PS00086">
    <property type="entry name" value="CYTOCHROME_P450"/>
    <property type="match status" value="1"/>
</dbReference>
<dbReference type="AlphaFoldDB" id="A0A2R6NNB9"/>
<evidence type="ECO:0000256" key="5">
    <source>
        <dbReference type="ARBA" id="ARBA00022617"/>
    </source>
</evidence>
<evidence type="ECO:0000256" key="3">
    <source>
        <dbReference type="ARBA" id="ARBA00005179"/>
    </source>
</evidence>
<name>A0A2R6NNB9_9APHY</name>
<keyword evidence="5 13" id="KW-0349">Heme</keyword>
<evidence type="ECO:0000256" key="1">
    <source>
        <dbReference type="ARBA" id="ARBA00001971"/>
    </source>
</evidence>
<dbReference type="InterPro" id="IPR050364">
    <property type="entry name" value="Cytochrome_P450_fung"/>
</dbReference>
<evidence type="ECO:0000256" key="11">
    <source>
        <dbReference type="ARBA" id="ARBA00023033"/>
    </source>
</evidence>
<comment type="caution">
    <text evidence="16">The sequence shown here is derived from an EMBL/GenBank/DDBJ whole genome shotgun (WGS) entry which is preliminary data.</text>
</comment>
<dbReference type="InterPro" id="IPR002401">
    <property type="entry name" value="Cyt_P450_E_grp-I"/>
</dbReference>
<evidence type="ECO:0000256" key="9">
    <source>
        <dbReference type="ARBA" id="ARBA00023002"/>
    </source>
</evidence>
<feature type="signal peptide" evidence="15">
    <location>
        <begin position="1"/>
        <end position="21"/>
    </location>
</feature>
<sequence>MWLVLGLLVFIGLYLWSLRSASKFPVPPGPKPLPLLGNIFDLTTKELWLRVTAWAEQYGEVAFARYGDYSRRQRRLMNRALGPSAVHTYHPLIETETHALLKRILADPQEYLEYIRRYAGGLTLNSVYGYQAHSNDDKFLNLANEAVDLLSNEIASGGGIWPVDVFPFLRHLPVWLPGTSFKRKAIIWRSKIQESVDIPYEYVLARRKAGNAGPCFVTTALEGVQDKGVGDLDVQRAFDIRWTANSMYAGSLDTTITTVQFFILAMVLNPEALAKAQKEIDTVVGTARLPEFSDRESLPYIKCVMNEVLRWGAPVPLGYRKMLRNETIYPDPASFNPDRYLAEVDEVTAKRRDPRNYVFGFGRRRCPGTNLVESSLWMVIVSMIATLSISKAKDESGCDIEPKVSFDNAVFRYAFFPSLALYGLEAERRLCLKNSDTFQMRYSPKVRASGQACQTGDGCYRRRYIISIHLGWRLVFYGWFYMIWEV</sequence>
<evidence type="ECO:0008006" key="18">
    <source>
        <dbReference type="Google" id="ProtNLM"/>
    </source>
</evidence>
<accession>A0A2R6NNB9</accession>
<dbReference type="InterPro" id="IPR036396">
    <property type="entry name" value="Cyt_P450_sf"/>
</dbReference>
<evidence type="ECO:0000313" key="16">
    <source>
        <dbReference type="EMBL" id="PSR73546.1"/>
    </source>
</evidence>
<dbReference type="InterPro" id="IPR001128">
    <property type="entry name" value="Cyt_P450"/>
</dbReference>
<organism evidence="16 17">
    <name type="scientific">Hermanssonia centrifuga</name>
    <dbReference type="NCBI Taxonomy" id="98765"/>
    <lineage>
        <taxon>Eukaryota</taxon>
        <taxon>Fungi</taxon>
        <taxon>Dikarya</taxon>
        <taxon>Basidiomycota</taxon>
        <taxon>Agaricomycotina</taxon>
        <taxon>Agaricomycetes</taxon>
        <taxon>Polyporales</taxon>
        <taxon>Meruliaceae</taxon>
        <taxon>Hermanssonia</taxon>
    </lineage>
</organism>
<comment type="pathway">
    <text evidence="3">Secondary metabolite biosynthesis.</text>
</comment>
<dbReference type="GO" id="GO:0004497">
    <property type="term" value="F:monooxygenase activity"/>
    <property type="evidence" value="ECO:0007669"/>
    <property type="project" value="UniProtKB-KW"/>
</dbReference>
<evidence type="ECO:0000256" key="7">
    <source>
        <dbReference type="ARBA" id="ARBA00022723"/>
    </source>
</evidence>
<evidence type="ECO:0000256" key="4">
    <source>
        <dbReference type="ARBA" id="ARBA00010617"/>
    </source>
</evidence>
<proteinExistence type="inferred from homology"/>
<comment type="subcellular location">
    <subcellularLocation>
        <location evidence="2">Membrane</location>
        <topology evidence="2">Single-pass membrane protein</topology>
    </subcellularLocation>
</comment>
<dbReference type="STRING" id="98765.A0A2R6NNB9"/>
<dbReference type="PANTHER" id="PTHR46300:SF7">
    <property type="entry name" value="P450, PUTATIVE (EUROFUNG)-RELATED"/>
    <property type="match status" value="1"/>
</dbReference>
<dbReference type="Proteomes" id="UP000186601">
    <property type="component" value="Unassembled WGS sequence"/>
</dbReference>
<evidence type="ECO:0000313" key="17">
    <source>
        <dbReference type="Proteomes" id="UP000186601"/>
    </source>
</evidence>